<sequence>MDYSSMSKFALEKVDEGSCPTCPSAVGPMRTEAIATETTEITEMNCQDGKDKGLHAKVAQSPTIQKDHKTGLKPKVLNTKKSYIHNYFVRARSGVGKPNNLVANETTRMMLLTRPSNPTLDTPHSLPECARVTISSSLYASAISELQDLADTADTTGRESNNFLNNLGSLPSSNACPAGHDFGPEETKTASSASTCHHLVKRQADPVKNNKWHIMAEIHQPEDLLKENAYVHESLGSSRSSSTPQQGTKERPLASFLTPELDAWVSQEPSMEMSGSSNETRGRLEVSTGRKTS</sequence>
<accession>A0AAV7QEX5</accession>
<dbReference type="AlphaFoldDB" id="A0AAV7QEX5"/>
<comment type="caution">
    <text evidence="2">The sequence shown here is derived from an EMBL/GenBank/DDBJ whole genome shotgun (WGS) entry which is preliminary data.</text>
</comment>
<dbReference type="Proteomes" id="UP001066276">
    <property type="component" value="Chromosome 6"/>
</dbReference>
<protein>
    <submittedName>
        <fullName evidence="2">Uncharacterized protein</fullName>
    </submittedName>
</protein>
<organism evidence="2 3">
    <name type="scientific">Pleurodeles waltl</name>
    <name type="common">Iberian ribbed newt</name>
    <dbReference type="NCBI Taxonomy" id="8319"/>
    <lineage>
        <taxon>Eukaryota</taxon>
        <taxon>Metazoa</taxon>
        <taxon>Chordata</taxon>
        <taxon>Craniata</taxon>
        <taxon>Vertebrata</taxon>
        <taxon>Euteleostomi</taxon>
        <taxon>Amphibia</taxon>
        <taxon>Batrachia</taxon>
        <taxon>Caudata</taxon>
        <taxon>Salamandroidea</taxon>
        <taxon>Salamandridae</taxon>
        <taxon>Pleurodelinae</taxon>
        <taxon>Pleurodeles</taxon>
    </lineage>
</organism>
<feature type="compositionally biased region" description="Polar residues" evidence="1">
    <location>
        <begin position="235"/>
        <end position="247"/>
    </location>
</feature>
<proteinExistence type="predicted"/>
<feature type="region of interest" description="Disordered" evidence="1">
    <location>
        <begin position="233"/>
        <end position="293"/>
    </location>
</feature>
<reference evidence="2" key="1">
    <citation type="journal article" date="2022" name="bioRxiv">
        <title>Sequencing and chromosome-scale assembly of the giantPleurodeles waltlgenome.</title>
        <authorList>
            <person name="Brown T."/>
            <person name="Elewa A."/>
            <person name="Iarovenko S."/>
            <person name="Subramanian E."/>
            <person name="Araus A.J."/>
            <person name="Petzold A."/>
            <person name="Susuki M."/>
            <person name="Suzuki K.-i.T."/>
            <person name="Hayashi T."/>
            <person name="Toyoda A."/>
            <person name="Oliveira C."/>
            <person name="Osipova E."/>
            <person name="Leigh N.D."/>
            <person name="Simon A."/>
            <person name="Yun M.H."/>
        </authorList>
    </citation>
    <scope>NUCLEOTIDE SEQUENCE</scope>
    <source>
        <strain evidence="2">20211129_DDA</strain>
        <tissue evidence="2">Liver</tissue>
    </source>
</reference>
<feature type="compositionally biased region" description="Polar residues" evidence="1">
    <location>
        <begin position="267"/>
        <end position="279"/>
    </location>
</feature>
<name>A0AAV7QEX5_PLEWA</name>
<dbReference type="EMBL" id="JANPWB010000010">
    <property type="protein sequence ID" value="KAJ1136745.1"/>
    <property type="molecule type" value="Genomic_DNA"/>
</dbReference>
<evidence type="ECO:0000313" key="3">
    <source>
        <dbReference type="Proteomes" id="UP001066276"/>
    </source>
</evidence>
<gene>
    <name evidence="2" type="ORF">NDU88_003160</name>
</gene>
<evidence type="ECO:0000313" key="2">
    <source>
        <dbReference type="EMBL" id="KAJ1136745.1"/>
    </source>
</evidence>
<keyword evidence="3" id="KW-1185">Reference proteome</keyword>
<evidence type="ECO:0000256" key="1">
    <source>
        <dbReference type="SAM" id="MobiDB-lite"/>
    </source>
</evidence>